<evidence type="ECO:0000313" key="5">
    <source>
        <dbReference type="Proteomes" id="UP000199365"/>
    </source>
</evidence>
<keyword evidence="5" id="KW-1185">Reference proteome</keyword>
<dbReference type="AlphaFoldDB" id="A0A1H1JGB0"/>
<dbReference type="RefSeq" id="WP_090807428.1">
    <property type="nucleotide sequence ID" value="NZ_FNKX01000002.1"/>
</dbReference>
<dbReference type="Pfam" id="PF02738">
    <property type="entry name" value="MoCoBD_1"/>
    <property type="match status" value="1"/>
</dbReference>
<evidence type="ECO:0000256" key="1">
    <source>
        <dbReference type="ARBA" id="ARBA00022505"/>
    </source>
</evidence>
<dbReference type="SMART" id="SM01008">
    <property type="entry name" value="Ald_Xan_dh_C"/>
    <property type="match status" value="1"/>
</dbReference>
<dbReference type="Proteomes" id="UP000199365">
    <property type="component" value="Unassembled WGS sequence"/>
</dbReference>
<dbReference type="GO" id="GO:0005506">
    <property type="term" value="F:iron ion binding"/>
    <property type="evidence" value="ECO:0007669"/>
    <property type="project" value="InterPro"/>
</dbReference>
<dbReference type="Pfam" id="PF20256">
    <property type="entry name" value="MoCoBD_2"/>
    <property type="match status" value="1"/>
</dbReference>
<organism evidence="4 5">
    <name type="scientific">Paraburkholderia tuberum</name>
    <dbReference type="NCBI Taxonomy" id="157910"/>
    <lineage>
        <taxon>Bacteria</taxon>
        <taxon>Pseudomonadati</taxon>
        <taxon>Pseudomonadota</taxon>
        <taxon>Betaproteobacteria</taxon>
        <taxon>Burkholderiales</taxon>
        <taxon>Burkholderiaceae</taxon>
        <taxon>Paraburkholderia</taxon>
    </lineage>
</organism>
<dbReference type="STRING" id="157910.SAMN05445850_4799"/>
<protein>
    <submittedName>
        <fullName evidence="4">Xanthine dehydrogenase YagR molybdenum-binding subunit</fullName>
    </submittedName>
</protein>
<dbReference type="Gene3D" id="3.30.365.10">
    <property type="entry name" value="Aldehyde oxidase/xanthine dehydrogenase, molybdopterin binding domain"/>
    <property type="match status" value="4"/>
</dbReference>
<proteinExistence type="predicted"/>
<reference evidence="5" key="1">
    <citation type="submission" date="2016-10" db="EMBL/GenBank/DDBJ databases">
        <authorList>
            <person name="Varghese N."/>
            <person name="Submissions S."/>
        </authorList>
    </citation>
    <scope>NUCLEOTIDE SEQUENCE [LARGE SCALE GENOMIC DNA]</scope>
    <source>
        <strain evidence="5">DUS833</strain>
    </source>
</reference>
<dbReference type="InterPro" id="IPR046867">
    <property type="entry name" value="AldOxase/xan_DH_MoCoBD2"/>
</dbReference>
<dbReference type="PANTHER" id="PTHR11908:SF132">
    <property type="entry name" value="ALDEHYDE OXIDASE 1-RELATED"/>
    <property type="match status" value="1"/>
</dbReference>
<dbReference type="InterPro" id="IPR036856">
    <property type="entry name" value="Ald_Oxase/Xan_DH_a/b_sf"/>
</dbReference>
<dbReference type="InterPro" id="IPR016208">
    <property type="entry name" value="Ald_Oxase/xanthine_DH-like"/>
</dbReference>
<dbReference type="InterPro" id="IPR000674">
    <property type="entry name" value="Ald_Oxase/Xan_DH_a/b"/>
</dbReference>
<accession>A0A1H1JGB0</accession>
<gene>
    <name evidence="4" type="ORF">SAMN05445850_4799</name>
</gene>
<evidence type="ECO:0000313" key="4">
    <source>
        <dbReference type="EMBL" id="SDR49071.1"/>
    </source>
</evidence>
<evidence type="ECO:0000259" key="3">
    <source>
        <dbReference type="SMART" id="SM01008"/>
    </source>
</evidence>
<name>A0A1H1JGB0_9BURK</name>
<dbReference type="Gene3D" id="3.90.1170.50">
    <property type="entry name" value="Aldehyde oxidase/xanthine dehydrogenase, a/b hammerhead"/>
    <property type="match status" value="1"/>
</dbReference>
<dbReference type="SUPFAM" id="SSF56003">
    <property type="entry name" value="Molybdenum cofactor-binding domain"/>
    <property type="match status" value="1"/>
</dbReference>
<dbReference type="InterPro" id="IPR037165">
    <property type="entry name" value="AldOxase/xan_DH_Mopterin-bd_sf"/>
</dbReference>
<dbReference type="InterPro" id="IPR008274">
    <property type="entry name" value="AldOxase/xan_DH_MoCoBD1"/>
</dbReference>
<dbReference type="PANTHER" id="PTHR11908">
    <property type="entry name" value="XANTHINE DEHYDROGENASE"/>
    <property type="match status" value="1"/>
</dbReference>
<dbReference type="Pfam" id="PF01315">
    <property type="entry name" value="Ald_Xan_dh_C"/>
    <property type="match status" value="1"/>
</dbReference>
<dbReference type="EMBL" id="FNKX01000002">
    <property type="protein sequence ID" value="SDR49071.1"/>
    <property type="molecule type" value="Genomic_DNA"/>
</dbReference>
<sequence length="713" mass="75238">MSIGTAVSRVEGQAKVTGQAKFAADNTPPGTLHAALVGAPVASGRLIDVDATAALTLPGVVRVLTAHDMPRFGAVQPPAAVLALPLQNDAIRYEGEPVAIVLAESIEAAEAGRDAVLVRCERDDPILPGAATREPPPEPRMLGDDLEMGDVDAIFGTAQASVAATYIQAARHHNAMETSGTVARFEHGKLTLWDAVQASENVPLVVAAALGMRPDDIHVIAPHTGGGFGSKGYVWPHQILAAAAARVAGRPVKLHLRRHDQFVCVGYQPWMKQDIKLAATADGRLSAIDHEIVNSSAIADTHLEPASEASKTLYASPAIRTRQWLERRNINVPTPMRAPVEGPGLWALESAMDELAVALKIDPLDLRLANYAEVDPHTNKPWSSKKLREAYEEGARLYGWRTRGETPRRDGAWRIGHGMATSSMGNFRFPGGARVRLRSDGTALIEANTHDIGTGTQTVFCQIAAEELGLPIENVSIVWGDTDLHPASPVYGSSATGSTGSAIALACREINAKLDALGGKDVRASLRRANLPEMVADGAFTLPGGASFSADGDGTPYAMRTWGAIFVEVGVDPELGLVRLRRAVGAYSAGRIINPKTARSQMTGAIIWGWGKATMEESVQEPNTGGWLAKNLSNVAVPVNADIPLDIKIHFVSEYDPHASAIGTRGIGELGATGVDAAVAAAVYDAIGLRVRDLPILPGKILAGLSSQHAAAG</sequence>
<keyword evidence="2" id="KW-0560">Oxidoreductase</keyword>
<dbReference type="GO" id="GO:0016491">
    <property type="term" value="F:oxidoreductase activity"/>
    <property type="evidence" value="ECO:0007669"/>
    <property type="project" value="UniProtKB-KW"/>
</dbReference>
<dbReference type="SUPFAM" id="SSF54665">
    <property type="entry name" value="CO dehydrogenase molybdoprotein N-domain-like"/>
    <property type="match status" value="1"/>
</dbReference>
<evidence type="ECO:0000256" key="2">
    <source>
        <dbReference type="ARBA" id="ARBA00023002"/>
    </source>
</evidence>
<keyword evidence="1" id="KW-0500">Molybdenum</keyword>
<feature type="domain" description="Aldehyde oxidase/xanthine dehydrogenase a/b hammerhead" evidence="3">
    <location>
        <begin position="17"/>
        <end position="124"/>
    </location>
</feature>